<evidence type="ECO:0000313" key="2">
    <source>
        <dbReference type="Proteomes" id="UP001283361"/>
    </source>
</evidence>
<accession>A0AAE0ZZP1</accession>
<comment type="caution">
    <text evidence="1">The sequence shown here is derived from an EMBL/GenBank/DDBJ whole genome shotgun (WGS) entry which is preliminary data.</text>
</comment>
<dbReference type="EMBL" id="JAWDGP010002930">
    <property type="protein sequence ID" value="KAK3778535.1"/>
    <property type="molecule type" value="Genomic_DNA"/>
</dbReference>
<keyword evidence="2" id="KW-1185">Reference proteome</keyword>
<organism evidence="1 2">
    <name type="scientific">Elysia crispata</name>
    <name type="common">lettuce slug</name>
    <dbReference type="NCBI Taxonomy" id="231223"/>
    <lineage>
        <taxon>Eukaryota</taxon>
        <taxon>Metazoa</taxon>
        <taxon>Spiralia</taxon>
        <taxon>Lophotrochozoa</taxon>
        <taxon>Mollusca</taxon>
        <taxon>Gastropoda</taxon>
        <taxon>Heterobranchia</taxon>
        <taxon>Euthyneura</taxon>
        <taxon>Panpulmonata</taxon>
        <taxon>Sacoglossa</taxon>
        <taxon>Placobranchoidea</taxon>
        <taxon>Plakobranchidae</taxon>
        <taxon>Elysia</taxon>
    </lineage>
</organism>
<reference evidence="1" key="1">
    <citation type="journal article" date="2023" name="G3 (Bethesda)">
        <title>A reference genome for the long-term kleptoplast-retaining sea slug Elysia crispata morphotype clarki.</title>
        <authorList>
            <person name="Eastman K.E."/>
            <person name="Pendleton A.L."/>
            <person name="Shaikh M.A."/>
            <person name="Suttiyut T."/>
            <person name="Ogas R."/>
            <person name="Tomko P."/>
            <person name="Gavelis G."/>
            <person name="Widhalm J.R."/>
            <person name="Wisecaver J.H."/>
        </authorList>
    </citation>
    <scope>NUCLEOTIDE SEQUENCE</scope>
    <source>
        <strain evidence="1">ECLA1</strain>
    </source>
</reference>
<proteinExistence type="predicted"/>
<dbReference type="Proteomes" id="UP001283361">
    <property type="component" value="Unassembled WGS sequence"/>
</dbReference>
<evidence type="ECO:0000313" key="1">
    <source>
        <dbReference type="EMBL" id="KAK3778535.1"/>
    </source>
</evidence>
<dbReference type="AlphaFoldDB" id="A0AAE0ZZP1"/>
<name>A0AAE0ZZP1_9GAST</name>
<sequence length="109" mass="12787">MVSISVRIPLRLGNTQIGLVKHSIESDSQEYQRVCNDLTEGERSKPRTNLKAQHQHMRSDIMKSLLSSSKVRQHVFVPDVLQRSKFRLDHKIQIKETDRKKDVKNYMED</sequence>
<protein>
    <submittedName>
        <fullName evidence="1">Uncharacterized protein</fullName>
    </submittedName>
</protein>
<gene>
    <name evidence="1" type="ORF">RRG08_067039</name>
</gene>